<reference evidence="2" key="1">
    <citation type="submission" date="2023-02" db="EMBL/GenBank/DDBJ databases">
        <title>Genome of Flavobacteriaceae gen. nov. sp. strain F89.</title>
        <authorList>
            <person name="Wang Y."/>
        </authorList>
    </citation>
    <scope>NUCLEOTIDE SEQUENCE</scope>
    <source>
        <strain evidence="2">F89</strain>
    </source>
</reference>
<feature type="transmembrane region" description="Helical" evidence="1">
    <location>
        <begin position="40"/>
        <end position="60"/>
    </location>
</feature>
<sequence>MKTEKLKLGLAILILLLAAVGPNLFPIAQAGIANLSKMAVAYLIPSVVLIFVLVLASHMLKFTTLKRQIITGIIAGITGTVGLEIFRIIGFRIGWMPGDLPKLMGVLLLDQFALGPNTTSNIAGWAYHFWNGAAFGIIFSVLVGRGKIWIGALYGFLVGIGFMLGPVVKSLGIGAFGFQFKDGYQFFIVVSVAHIAFGAVLGWLVYKMNSGVPNIFVRIKESYIKGTN</sequence>
<dbReference type="RefSeq" id="WP_317903818.1">
    <property type="nucleotide sequence ID" value="NZ_JAIRBC010000040.1"/>
</dbReference>
<comment type="caution">
    <text evidence="2">The sequence shown here is derived from an EMBL/GenBank/DDBJ whole genome shotgun (WGS) entry which is preliminary data.</text>
</comment>
<gene>
    <name evidence="2" type="ORF">K8352_18115</name>
</gene>
<proteinExistence type="predicted"/>
<organism evidence="2 3">
    <name type="scientific">Cerina litoralis</name>
    <dbReference type="NCBI Taxonomy" id="2874477"/>
    <lineage>
        <taxon>Bacteria</taxon>
        <taxon>Pseudomonadati</taxon>
        <taxon>Bacteroidota</taxon>
        <taxon>Flavobacteriia</taxon>
        <taxon>Flavobacteriales</taxon>
        <taxon>Flavobacteriaceae</taxon>
        <taxon>Cerina</taxon>
    </lineage>
</organism>
<protein>
    <submittedName>
        <fullName evidence="2">Uncharacterized protein</fullName>
    </submittedName>
</protein>
<feature type="transmembrane region" description="Helical" evidence="1">
    <location>
        <begin position="184"/>
        <end position="206"/>
    </location>
</feature>
<feature type="transmembrane region" description="Helical" evidence="1">
    <location>
        <begin position="125"/>
        <end position="144"/>
    </location>
</feature>
<name>A0AAE3EXF5_9FLAO</name>
<dbReference type="EMBL" id="JAIRBC010000040">
    <property type="protein sequence ID" value="MCG2462683.1"/>
    <property type="molecule type" value="Genomic_DNA"/>
</dbReference>
<keyword evidence="3" id="KW-1185">Reference proteome</keyword>
<dbReference type="AlphaFoldDB" id="A0AAE3EXF5"/>
<accession>A0AAE3EXF5</accession>
<keyword evidence="1" id="KW-0472">Membrane</keyword>
<evidence type="ECO:0000313" key="3">
    <source>
        <dbReference type="Proteomes" id="UP001200642"/>
    </source>
</evidence>
<feature type="transmembrane region" description="Helical" evidence="1">
    <location>
        <begin position="72"/>
        <end position="95"/>
    </location>
</feature>
<dbReference type="Proteomes" id="UP001200642">
    <property type="component" value="Unassembled WGS sequence"/>
</dbReference>
<keyword evidence="1" id="KW-1133">Transmembrane helix</keyword>
<feature type="transmembrane region" description="Helical" evidence="1">
    <location>
        <begin position="156"/>
        <end position="178"/>
    </location>
</feature>
<evidence type="ECO:0000256" key="1">
    <source>
        <dbReference type="SAM" id="Phobius"/>
    </source>
</evidence>
<evidence type="ECO:0000313" key="2">
    <source>
        <dbReference type="EMBL" id="MCG2462683.1"/>
    </source>
</evidence>
<keyword evidence="1" id="KW-0812">Transmembrane</keyword>